<keyword evidence="2" id="KW-0057">Aromatic amino acid biosynthesis</keyword>
<organism evidence="4 5">
    <name type="scientific">Streptohalobacillus salinus</name>
    <dbReference type="NCBI Taxonomy" id="621096"/>
    <lineage>
        <taxon>Bacteria</taxon>
        <taxon>Bacillati</taxon>
        <taxon>Bacillota</taxon>
        <taxon>Bacilli</taxon>
        <taxon>Bacillales</taxon>
        <taxon>Bacillaceae</taxon>
        <taxon>Streptohalobacillus</taxon>
    </lineage>
</organism>
<keyword evidence="1" id="KW-0028">Amino-acid biosynthesis</keyword>
<dbReference type="Pfam" id="PF26558">
    <property type="entry name" value="DHQS_2nd"/>
    <property type="match status" value="1"/>
</dbReference>
<dbReference type="RefSeq" id="WP_110250762.1">
    <property type="nucleotide sequence ID" value="NZ_QJJR01000003.1"/>
</dbReference>
<comment type="caution">
    <text evidence="4">The sequence shown here is derived from an EMBL/GenBank/DDBJ whole genome shotgun (WGS) entry which is preliminary data.</text>
</comment>
<dbReference type="PANTHER" id="PTHR33563:SF1">
    <property type="entry name" value="3-DEHYDROQUINATE SYNTHASE"/>
    <property type="match status" value="1"/>
</dbReference>
<dbReference type="GO" id="GO:0003856">
    <property type="term" value="F:3-dehydroquinate synthase activity"/>
    <property type="evidence" value="ECO:0007669"/>
    <property type="project" value="InterPro"/>
</dbReference>
<evidence type="ECO:0000256" key="2">
    <source>
        <dbReference type="ARBA" id="ARBA00023141"/>
    </source>
</evidence>
<dbReference type="GO" id="GO:0008652">
    <property type="term" value="P:amino acid biosynthetic process"/>
    <property type="evidence" value="ECO:0007669"/>
    <property type="project" value="UniProtKB-KW"/>
</dbReference>
<dbReference type="GO" id="GO:0016491">
    <property type="term" value="F:oxidoreductase activity"/>
    <property type="evidence" value="ECO:0007669"/>
    <property type="project" value="InterPro"/>
</dbReference>
<dbReference type="InterPro" id="IPR002812">
    <property type="entry name" value="DHQS"/>
</dbReference>
<dbReference type="EMBL" id="QJJR01000003">
    <property type="protein sequence ID" value="PXW92129.1"/>
    <property type="molecule type" value="Genomic_DNA"/>
</dbReference>
<gene>
    <name evidence="4" type="ORF">DES38_103146</name>
</gene>
<sequence length="181" mass="19830">MVDAYVDAKVTQIKKIGQGTRVCLDFIDVLAADEGVCVGNTGHGYVTVLSENRQTDTYPPRPFRVNVGAHHQYVKGLSQATHYATEIKPGDVIPIYSLNGEREVSVGRVKKEKRDFFWIEAETENQAVVSTTLQQADSVHLLTPNGPVNVLDLTIGATICVVLDTAGRHLGQQIDEAIEEQ</sequence>
<evidence type="ECO:0000259" key="3">
    <source>
        <dbReference type="Pfam" id="PF26558"/>
    </source>
</evidence>
<accession>A0A2V3WC37</accession>
<feature type="domain" description="3-dehydroquinate synthase C-terminal" evidence="3">
    <location>
        <begin position="8"/>
        <end position="181"/>
    </location>
</feature>
<dbReference type="Proteomes" id="UP000247922">
    <property type="component" value="Unassembled WGS sequence"/>
</dbReference>
<evidence type="ECO:0000313" key="4">
    <source>
        <dbReference type="EMBL" id="PXW92129.1"/>
    </source>
</evidence>
<evidence type="ECO:0000256" key="1">
    <source>
        <dbReference type="ARBA" id="ARBA00022605"/>
    </source>
</evidence>
<keyword evidence="5" id="KW-1185">Reference proteome</keyword>
<name>A0A2V3WC37_9BACI</name>
<protein>
    <submittedName>
        <fullName evidence="4">3-dehydroquinate synthase family protein</fullName>
    </submittedName>
</protein>
<proteinExistence type="predicted"/>
<dbReference type="PANTHER" id="PTHR33563">
    <property type="match status" value="1"/>
</dbReference>
<dbReference type="GO" id="GO:0009073">
    <property type="term" value="P:aromatic amino acid family biosynthetic process"/>
    <property type="evidence" value="ECO:0007669"/>
    <property type="project" value="UniProtKB-KW"/>
</dbReference>
<reference evidence="4 5" key="1">
    <citation type="submission" date="2018-05" db="EMBL/GenBank/DDBJ databases">
        <title>Genomic Encyclopedia of Type Strains, Phase IV (KMG-IV): sequencing the most valuable type-strain genomes for metagenomic binning, comparative biology and taxonomic classification.</title>
        <authorList>
            <person name="Goeker M."/>
        </authorList>
    </citation>
    <scope>NUCLEOTIDE SEQUENCE [LARGE SCALE GENOMIC DNA]</scope>
    <source>
        <strain evidence="4 5">DSM 22440</strain>
    </source>
</reference>
<evidence type="ECO:0000313" key="5">
    <source>
        <dbReference type="Proteomes" id="UP000247922"/>
    </source>
</evidence>
<dbReference type="OrthoDB" id="2043123at2"/>
<dbReference type="AlphaFoldDB" id="A0A2V3WC37"/>
<dbReference type="InterPro" id="IPR056179">
    <property type="entry name" value="DHQS_C"/>
</dbReference>